<evidence type="ECO:0000259" key="1">
    <source>
        <dbReference type="Pfam" id="PF04685"/>
    </source>
</evidence>
<keyword evidence="4" id="KW-1185">Reference proteome</keyword>
<evidence type="ECO:0000313" key="4">
    <source>
        <dbReference type="Proteomes" id="UP001431783"/>
    </source>
</evidence>
<dbReference type="EMBL" id="JARQZJ010000092">
    <property type="protein sequence ID" value="KAK9884265.1"/>
    <property type="molecule type" value="Genomic_DNA"/>
</dbReference>
<dbReference type="Pfam" id="PF04685">
    <property type="entry name" value="DUF608"/>
    <property type="match status" value="1"/>
</dbReference>
<dbReference type="InterPro" id="IPR008928">
    <property type="entry name" value="6-hairpin_glycosidase_sf"/>
</dbReference>
<dbReference type="PANTHER" id="PTHR12654">
    <property type="entry name" value="BILE ACID BETA-GLUCOSIDASE-RELATED"/>
    <property type="match status" value="1"/>
</dbReference>
<dbReference type="GO" id="GO:0008422">
    <property type="term" value="F:beta-glucosidase activity"/>
    <property type="evidence" value="ECO:0007669"/>
    <property type="project" value="TreeGrafter"/>
</dbReference>
<feature type="domain" description="Glycosyl-hydrolase family 116 N-terminal" evidence="2">
    <location>
        <begin position="2"/>
        <end position="193"/>
    </location>
</feature>
<dbReference type="Gene3D" id="1.50.10.10">
    <property type="match status" value="1"/>
</dbReference>
<evidence type="ECO:0000259" key="2">
    <source>
        <dbReference type="Pfam" id="PF12215"/>
    </source>
</evidence>
<proteinExistence type="predicted"/>
<dbReference type="InterPro" id="IPR052566">
    <property type="entry name" value="Non-lysos_glucosylceramidase"/>
</dbReference>
<dbReference type="InterPro" id="IPR024462">
    <property type="entry name" value="GH116_N"/>
</dbReference>
<name>A0AAW1UTA6_9CUCU</name>
<dbReference type="Proteomes" id="UP001431783">
    <property type="component" value="Unassembled WGS sequence"/>
</dbReference>
<dbReference type="AlphaFoldDB" id="A0AAW1UTA6"/>
<protein>
    <recommendedName>
        <fullName evidence="5">Non-lysosomal glucosylceramidase</fullName>
    </recommendedName>
</protein>
<accession>A0AAW1UTA6</accession>
<dbReference type="PANTHER" id="PTHR12654:SF0">
    <property type="entry name" value="NON-LYSOSOMAL GLUCOSYLCERAMIDASE"/>
    <property type="match status" value="1"/>
</dbReference>
<dbReference type="InterPro" id="IPR012341">
    <property type="entry name" value="6hp_glycosidase-like_sf"/>
</dbReference>
<feature type="domain" description="Glycosyl-hydrolase family 116 catalytic region" evidence="1">
    <location>
        <begin position="253"/>
        <end position="617"/>
    </location>
</feature>
<gene>
    <name evidence="3" type="ORF">WA026_005217</name>
</gene>
<reference evidence="3 4" key="1">
    <citation type="submission" date="2023-03" db="EMBL/GenBank/DDBJ databases">
        <title>Genome insight into feeding habits of ladybird beetles.</title>
        <authorList>
            <person name="Li H.-S."/>
            <person name="Huang Y.-H."/>
            <person name="Pang H."/>
        </authorList>
    </citation>
    <scope>NUCLEOTIDE SEQUENCE [LARGE SCALE GENOMIC DNA]</scope>
    <source>
        <strain evidence="3">SYSU_2023b</strain>
        <tissue evidence="3">Whole body</tissue>
    </source>
</reference>
<dbReference type="Pfam" id="PF12215">
    <property type="entry name" value="Glyco_hydr_116N"/>
    <property type="match status" value="1"/>
</dbReference>
<organism evidence="3 4">
    <name type="scientific">Henosepilachna vigintioctopunctata</name>
    <dbReference type="NCBI Taxonomy" id="420089"/>
    <lineage>
        <taxon>Eukaryota</taxon>
        <taxon>Metazoa</taxon>
        <taxon>Ecdysozoa</taxon>
        <taxon>Arthropoda</taxon>
        <taxon>Hexapoda</taxon>
        <taxon>Insecta</taxon>
        <taxon>Pterygota</taxon>
        <taxon>Neoptera</taxon>
        <taxon>Endopterygota</taxon>
        <taxon>Coleoptera</taxon>
        <taxon>Polyphaga</taxon>
        <taxon>Cucujiformia</taxon>
        <taxon>Coccinelloidea</taxon>
        <taxon>Coccinellidae</taxon>
        <taxon>Epilachninae</taxon>
        <taxon>Epilachnini</taxon>
        <taxon>Henosepilachna</taxon>
    </lineage>
</organism>
<evidence type="ECO:0008006" key="5">
    <source>
        <dbReference type="Google" id="ProtNLM"/>
    </source>
</evidence>
<evidence type="ECO:0000313" key="3">
    <source>
        <dbReference type="EMBL" id="KAK9884265.1"/>
    </source>
</evidence>
<sequence length="625" mass="72044">MQNLQDSSLPCAVFEWTVTNVCENNRTVTLAFTFKSGTGNKKEDRASLSNAKSFKFGISEGVILNHTICGMPCSYVISAQSNPVQDVSKCLYFDPNSDGIDPWFQLKNDGKFEENSDSSIPSMQGEMACGVAVKVNVKPADAEVIKYNLVWDMPIINFPLKKTKYSKKYAEFFGKEDTGLEISQYAFQTYNQWEKDICAWQNTVLNDSNLPPWFKAALFNQLYFISDGGSIWLTLQDDELSRLPKNDPRTIYGRFAYLESHEYKMYNTYDVHFYASFALNMNWPHLQSVLQYDMKDMIFKEFPTKITMLFDGKVVERKVPNTMPHDVGDPGEEPFILPNSYNIHDVSEWKDLNSKFVLQVFRDAWQTPDGVVNEEYLQDMYDACYIVMMNLLVFDRDKDGLIENDAKPDQTYDTWIMTGPSAYCGSLWLAALFAMTKMAERLNKQEDFKKFEDILKQGKESFDRKLWNGIYYNFDCSENQKKSIMADQLCGHWYLRCSGFNYEVFPHENVLSSLRTIYANNVQSFCNGNMGAVNGFIQGDQDEFTIQSQEIWTGVTYSLASTMIYEGMVNEGFKTAEGMYNSMTNMFGLSFNYPEALYAHKFYRAVGYMRPLSIWAMLLAYQKKN</sequence>
<comment type="caution">
    <text evidence="3">The sequence shown here is derived from an EMBL/GenBank/DDBJ whole genome shotgun (WGS) entry which is preliminary data.</text>
</comment>
<dbReference type="SUPFAM" id="SSF48208">
    <property type="entry name" value="Six-hairpin glycosidases"/>
    <property type="match status" value="1"/>
</dbReference>
<dbReference type="InterPro" id="IPR006775">
    <property type="entry name" value="GH116_catalytic"/>
</dbReference>
<dbReference type="GO" id="GO:0005975">
    <property type="term" value="P:carbohydrate metabolic process"/>
    <property type="evidence" value="ECO:0007669"/>
    <property type="project" value="InterPro"/>
</dbReference>